<dbReference type="EMBL" id="BAABCM010000011">
    <property type="protein sequence ID" value="GAA3837585.1"/>
    <property type="molecule type" value="Genomic_DNA"/>
</dbReference>
<comment type="caution">
    <text evidence="2">The sequence shown here is derived from an EMBL/GenBank/DDBJ whole genome shotgun (WGS) entry which is preliminary data.</text>
</comment>
<name>A0ABP7J8C5_9PSEU</name>
<evidence type="ECO:0000313" key="2">
    <source>
        <dbReference type="EMBL" id="GAA3837585.1"/>
    </source>
</evidence>
<keyword evidence="3" id="KW-1185">Reference proteome</keyword>
<reference evidence="3" key="1">
    <citation type="journal article" date="2019" name="Int. J. Syst. Evol. Microbiol.">
        <title>The Global Catalogue of Microorganisms (GCM) 10K type strain sequencing project: providing services to taxonomists for standard genome sequencing and annotation.</title>
        <authorList>
            <consortium name="The Broad Institute Genomics Platform"/>
            <consortium name="The Broad Institute Genome Sequencing Center for Infectious Disease"/>
            <person name="Wu L."/>
            <person name="Ma J."/>
        </authorList>
    </citation>
    <scope>NUCLEOTIDE SEQUENCE [LARGE SCALE GENOMIC DNA]</scope>
    <source>
        <strain evidence="3">JCM 17017</strain>
    </source>
</reference>
<accession>A0ABP7J8C5</accession>
<evidence type="ECO:0000313" key="3">
    <source>
        <dbReference type="Proteomes" id="UP001501624"/>
    </source>
</evidence>
<dbReference type="Proteomes" id="UP001501624">
    <property type="component" value="Unassembled WGS sequence"/>
</dbReference>
<organism evidence="2 3">
    <name type="scientific">Amycolatopsis tucumanensis</name>
    <dbReference type="NCBI Taxonomy" id="401106"/>
    <lineage>
        <taxon>Bacteria</taxon>
        <taxon>Bacillati</taxon>
        <taxon>Actinomycetota</taxon>
        <taxon>Actinomycetes</taxon>
        <taxon>Pseudonocardiales</taxon>
        <taxon>Pseudonocardiaceae</taxon>
        <taxon>Amycolatopsis</taxon>
    </lineage>
</organism>
<feature type="region of interest" description="Disordered" evidence="1">
    <location>
        <begin position="1"/>
        <end position="58"/>
    </location>
</feature>
<sequence>MTTSPFASWSGNGWSTTSAGGGCDASGTTGAGDQLGSTAATGEGGGVPAEQAVRRTAATAATVVTRTARIMHRT</sequence>
<feature type="compositionally biased region" description="Polar residues" evidence="1">
    <location>
        <begin position="1"/>
        <end position="18"/>
    </location>
</feature>
<dbReference type="SUPFAM" id="SSF53613">
    <property type="entry name" value="Ribokinase-like"/>
    <property type="match status" value="1"/>
</dbReference>
<gene>
    <name evidence="2" type="ORF">GCM10022380_64650</name>
</gene>
<dbReference type="InterPro" id="IPR029056">
    <property type="entry name" value="Ribokinase-like"/>
</dbReference>
<evidence type="ECO:0000256" key="1">
    <source>
        <dbReference type="SAM" id="MobiDB-lite"/>
    </source>
</evidence>
<proteinExistence type="predicted"/>
<protein>
    <submittedName>
        <fullName evidence="2">Uncharacterized protein</fullName>
    </submittedName>
</protein>